<dbReference type="InterPro" id="IPR027417">
    <property type="entry name" value="P-loop_NTPase"/>
</dbReference>
<dbReference type="Gene3D" id="1.10.20.140">
    <property type="match status" value="1"/>
</dbReference>
<dbReference type="Gene3D" id="3.30.160.60">
    <property type="entry name" value="Classic Zinc Finger"/>
    <property type="match status" value="1"/>
</dbReference>
<evidence type="ECO:0000313" key="7">
    <source>
        <dbReference type="Proteomes" id="UP001608902"/>
    </source>
</evidence>
<keyword evidence="2 5" id="KW-0808">Transferase</keyword>
<dbReference type="GO" id="GO:0016765">
    <property type="term" value="F:transferase activity, transferring alkyl or aryl (other than methyl) groups"/>
    <property type="evidence" value="ECO:0007669"/>
    <property type="project" value="UniProtKB-ARBA"/>
</dbReference>
<reference evidence="6 7" key="1">
    <citation type="submission" date="2024-08" db="EMBL/GenBank/DDBJ databases">
        <title>Gnathostoma spinigerum genome.</title>
        <authorList>
            <person name="Gonzalez-Bertolin B."/>
            <person name="Monzon S."/>
            <person name="Zaballos A."/>
            <person name="Jimenez P."/>
            <person name="Dekumyoy P."/>
            <person name="Varona S."/>
            <person name="Cuesta I."/>
            <person name="Sumanam S."/>
            <person name="Adisakwattana P."/>
            <person name="Gasser R.B."/>
            <person name="Hernandez-Gonzalez A."/>
            <person name="Young N.D."/>
            <person name="Perteguer M.J."/>
        </authorList>
    </citation>
    <scope>NUCLEOTIDE SEQUENCE [LARGE SCALE GENOMIC DNA]</scope>
    <source>
        <strain evidence="6">AL3</strain>
        <tissue evidence="6">Liver</tissue>
    </source>
</reference>
<dbReference type="PANTHER" id="PTHR11088:SF89">
    <property type="entry name" value="TRNA DIMETHYLALLYLTRANSFERASE"/>
    <property type="match status" value="1"/>
</dbReference>
<evidence type="ECO:0008006" key="8">
    <source>
        <dbReference type="Google" id="ProtNLM"/>
    </source>
</evidence>
<comment type="similarity">
    <text evidence="1 5">Belongs to the IPP transferase family.</text>
</comment>
<dbReference type="InterPro" id="IPR039657">
    <property type="entry name" value="Dimethylallyltransferase"/>
</dbReference>
<dbReference type="InterPro" id="IPR036236">
    <property type="entry name" value="Znf_C2H2_sf"/>
</dbReference>
<dbReference type="InterPro" id="IPR018022">
    <property type="entry name" value="IPT"/>
</dbReference>
<organism evidence="6 7">
    <name type="scientific">Gnathostoma spinigerum</name>
    <dbReference type="NCBI Taxonomy" id="75299"/>
    <lineage>
        <taxon>Eukaryota</taxon>
        <taxon>Metazoa</taxon>
        <taxon>Ecdysozoa</taxon>
        <taxon>Nematoda</taxon>
        <taxon>Chromadorea</taxon>
        <taxon>Rhabditida</taxon>
        <taxon>Spirurina</taxon>
        <taxon>Gnathostomatomorpha</taxon>
        <taxon>Gnathostomatoidea</taxon>
        <taxon>Gnathostomatidae</taxon>
        <taxon>Gnathostoma</taxon>
    </lineage>
</organism>
<proteinExistence type="inferred from homology"/>
<dbReference type="SUPFAM" id="SSF52540">
    <property type="entry name" value="P-loop containing nucleoside triphosphate hydrolases"/>
    <property type="match status" value="2"/>
</dbReference>
<comment type="caution">
    <text evidence="6">The sequence shown here is derived from an EMBL/GenBank/DDBJ whole genome shotgun (WGS) entry which is preliminary data.</text>
</comment>
<gene>
    <name evidence="6" type="ORF">AB6A40_002853</name>
</gene>
<dbReference type="Gene3D" id="3.40.50.300">
    <property type="entry name" value="P-loop containing nucleotide triphosphate hydrolases"/>
    <property type="match status" value="1"/>
</dbReference>
<sequence>MIVRLSHLFGRTFRYIRSTLMARFNHEKPLIIVCGCTGTGKSELGVEIAKHFNGEVISADSMQVYRGLDIATNKITVSEMQGIPHHLLSCVDSESEVFNVHQFRHSALAVISRLWNQGKVPVVVGGTAYYIESVIYDDYLIATESSNRDLEVLMQHSNQELYEMLKEVDPEAALQVHMNNKLRVARAIQIYHATGRRKSDHLRDQRKGDVVDIGGKLRSKNTIVFFCDAEQELLDGWLDGRISKMVSKGLREEIEGFYDKYAHFLSNHGIAQSIALKEFLPYLCLTKEERRSEKGDQIFEKSCKLLLLHTRQYSRRQRKWIVQRLLRRGENREVPLIVHLDVSKSFKEEVIPFALGKLKVFLENNTFNELCENRPFSSYDAECQEGIASLKAVSAFTDRPPIRGNYQYEANLVRHCDVCSIDVHGTKCWEDHLRGRRHRKSLQKLRDYNKKICEGVLLNNLSQSTPNGLTKSSDDVNDVKG</sequence>
<evidence type="ECO:0000256" key="2">
    <source>
        <dbReference type="ARBA" id="ARBA00022679"/>
    </source>
</evidence>
<dbReference type="PANTHER" id="PTHR11088">
    <property type="entry name" value="TRNA DIMETHYLALLYLTRANSFERASE"/>
    <property type="match status" value="1"/>
</dbReference>
<keyword evidence="3 5" id="KW-0547">Nucleotide-binding</keyword>
<keyword evidence="7" id="KW-1185">Reference proteome</keyword>
<evidence type="ECO:0000256" key="4">
    <source>
        <dbReference type="ARBA" id="ARBA00022840"/>
    </source>
</evidence>
<dbReference type="EMBL" id="JBGFUD010001341">
    <property type="protein sequence ID" value="MFH4976144.1"/>
    <property type="molecule type" value="Genomic_DNA"/>
</dbReference>
<evidence type="ECO:0000256" key="3">
    <source>
        <dbReference type="ARBA" id="ARBA00022741"/>
    </source>
</evidence>
<name>A0ABD6EFM2_9BILA</name>
<dbReference type="AlphaFoldDB" id="A0ABD6EFM2"/>
<evidence type="ECO:0000313" key="6">
    <source>
        <dbReference type="EMBL" id="MFH4976144.1"/>
    </source>
</evidence>
<dbReference type="GO" id="GO:0005524">
    <property type="term" value="F:ATP binding"/>
    <property type="evidence" value="ECO:0007669"/>
    <property type="project" value="UniProtKB-KW"/>
</dbReference>
<dbReference type="Pfam" id="PF01715">
    <property type="entry name" value="IPPT"/>
    <property type="match status" value="1"/>
</dbReference>
<dbReference type="SUPFAM" id="SSF57667">
    <property type="entry name" value="beta-beta-alpha zinc fingers"/>
    <property type="match status" value="1"/>
</dbReference>
<keyword evidence="4 5" id="KW-0067">ATP-binding</keyword>
<protein>
    <recommendedName>
        <fullName evidence="8">tRNA dimethylallyltransferase</fullName>
    </recommendedName>
</protein>
<dbReference type="HAMAP" id="MF_00185">
    <property type="entry name" value="IPP_trans"/>
    <property type="match status" value="1"/>
</dbReference>
<dbReference type="Proteomes" id="UP001608902">
    <property type="component" value="Unassembled WGS sequence"/>
</dbReference>
<accession>A0ABD6EFM2</accession>
<dbReference type="NCBIfam" id="TIGR00174">
    <property type="entry name" value="miaA"/>
    <property type="match status" value="1"/>
</dbReference>
<evidence type="ECO:0000256" key="1">
    <source>
        <dbReference type="ARBA" id="ARBA00005842"/>
    </source>
</evidence>
<evidence type="ECO:0000256" key="5">
    <source>
        <dbReference type="RuleBase" id="RU003785"/>
    </source>
</evidence>